<keyword evidence="2" id="KW-1185">Reference proteome</keyword>
<feature type="region of interest" description="Disordered" evidence="1">
    <location>
        <begin position="306"/>
        <end position="334"/>
    </location>
</feature>
<dbReference type="CTD" id="284071"/>
<feature type="region of interest" description="Disordered" evidence="1">
    <location>
        <begin position="880"/>
        <end position="929"/>
    </location>
</feature>
<dbReference type="GO" id="GO:0005737">
    <property type="term" value="C:cytoplasm"/>
    <property type="evidence" value="ECO:0007669"/>
    <property type="project" value="TreeGrafter"/>
</dbReference>
<gene>
    <name evidence="3" type="primary">MEIOC</name>
</gene>
<dbReference type="GO" id="GO:0005634">
    <property type="term" value="C:nucleus"/>
    <property type="evidence" value="ECO:0007669"/>
    <property type="project" value="TreeGrafter"/>
</dbReference>
<sequence>MEPSVAFRGGSRCWGSAEAGGRPTDVFGAGMPGSGSLYGCYKSQNEENVELPQTYSSSLSTSEYSAPMDPSLLYPPWSTCADDSKQPSAPQINLKPRIQPERNDYGSETDLYGLVSNILEEQDKPQPCFAEGSCPPTLKSVWPVNASRMDHHDLLAESRRAAAVPQQGFYSSESVPAADKQFLASASLVSQQKADDCYRGFAGVELEEQSLYPPRGERANMQSNEGVKTTPVYQNYPYLKNTFLPQAGYSEAIKDSGADAYSYGREKMCPKGADAQVHPKRAETFLPQCHRYSESTDYSRYTEYSHAGKAKPNKSTSCSLQENRKVVNGTPEAPSLDAEPYAKLFQVKSGTQKKFEDTISDQHDFTFPKSVGLVSEKQFANEPSFSTDFGQKIEYGLKSFAACPGNNGMEKQQFSKADLQNPEFYKSLSLLPNAAVPSAGSSARPAWMNIQTKPAASSPFQNPSPLLKVNNQSPAFPKSSSHSNDVFQLPSSNLPLNCNLLHKYCQDNPFLSGLDLGYSAAERARAAACVEALVRGGEENLIEYLSEKKLKQPNGFCDSYLAQQFGIIDNLNKQRFQLKPQSEHCDLEGQNQADGVLQDMYQELLESQGQLHLRAGSGDSNAINPGSSMQAPGIPSCVVGDFRRNRQLGSGTFPVRSAHLLGHSVVPLVEPHTLFSQDDLKRLYPCFTDKMYSDSALSGFVSAFGFQKQVKNRSGPASELHVRLEECYEQWRALEKERKKTESALAKNFQGKKVSSTNNIPIPRLTSNPSRVDRLIVDQLREQARVVTLLGKMERLRSSPLHANISTALDKHLESIHVVQARRKDEIVNPSNRQRHGPPRCQDERVVLALAVALRALCQATRKVRTVLWCAFQMTLPKPSAGKRARDRVPQELAPPEEKRLESAAGAAPAPRGLREVGTEGAPAPCTDLLRGVYERGDASAS</sequence>
<dbReference type="GO" id="GO:0007141">
    <property type="term" value="P:male meiosis I"/>
    <property type="evidence" value="ECO:0007669"/>
    <property type="project" value="TreeGrafter"/>
</dbReference>
<feature type="compositionally biased region" description="Low complexity" evidence="1">
    <location>
        <begin position="903"/>
        <end position="912"/>
    </location>
</feature>
<dbReference type="RefSeq" id="XP_027567753.1">
    <property type="nucleotide sequence ID" value="XM_027711952.2"/>
</dbReference>
<dbReference type="Proteomes" id="UP000504627">
    <property type="component" value="Unplaced"/>
</dbReference>
<dbReference type="PANTHER" id="PTHR33861:SF3">
    <property type="entry name" value="MEIOSIS-SPECIFIC COILED-COIL DOMAIN-CONTAINING PROTEIN MEIOC"/>
    <property type="match status" value="1"/>
</dbReference>
<name>A0A6J2FXW5_9PASS</name>
<dbReference type="GO" id="GO:0007144">
    <property type="term" value="P:female meiosis I"/>
    <property type="evidence" value="ECO:0007669"/>
    <property type="project" value="TreeGrafter"/>
</dbReference>
<dbReference type="InterPro" id="IPR027963">
    <property type="entry name" value="MEIOC"/>
</dbReference>
<dbReference type="Pfam" id="PF15189">
    <property type="entry name" value="MEIOC"/>
    <property type="match status" value="1"/>
</dbReference>
<evidence type="ECO:0000313" key="3">
    <source>
        <dbReference type="RefSeq" id="XP_027567753.1"/>
    </source>
</evidence>
<accession>A0A6J2FXW5</accession>
<organism evidence="2 3">
    <name type="scientific">Pipra filicauda</name>
    <name type="common">Wire-tailed manakin</name>
    <dbReference type="NCBI Taxonomy" id="649802"/>
    <lineage>
        <taxon>Eukaryota</taxon>
        <taxon>Metazoa</taxon>
        <taxon>Chordata</taxon>
        <taxon>Craniata</taxon>
        <taxon>Vertebrata</taxon>
        <taxon>Euteleostomi</taxon>
        <taxon>Archelosauria</taxon>
        <taxon>Archosauria</taxon>
        <taxon>Dinosauria</taxon>
        <taxon>Saurischia</taxon>
        <taxon>Theropoda</taxon>
        <taxon>Coelurosauria</taxon>
        <taxon>Aves</taxon>
        <taxon>Neognathae</taxon>
        <taxon>Neoaves</taxon>
        <taxon>Telluraves</taxon>
        <taxon>Australaves</taxon>
        <taxon>Passeriformes</taxon>
        <taxon>Pipridae</taxon>
        <taxon>Pipra</taxon>
    </lineage>
</organism>
<dbReference type="GeneID" id="113983128"/>
<evidence type="ECO:0000256" key="1">
    <source>
        <dbReference type="SAM" id="MobiDB-lite"/>
    </source>
</evidence>
<dbReference type="AlphaFoldDB" id="A0A6J2FXW5"/>
<dbReference type="InParanoid" id="A0A6J2FXW5"/>
<proteinExistence type="predicted"/>
<dbReference type="PANTHER" id="PTHR33861">
    <property type="entry name" value="PROTEIN CBG18333"/>
    <property type="match status" value="1"/>
</dbReference>
<dbReference type="GO" id="GO:0048255">
    <property type="term" value="P:mRNA stabilization"/>
    <property type="evidence" value="ECO:0007669"/>
    <property type="project" value="TreeGrafter"/>
</dbReference>
<protein>
    <submittedName>
        <fullName evidence="3">Meiosis-specific coiled-coil domain-containing protein MEIOC isoform X1</fullName>
    </submittedName>
</protein>
<evidence type="ECO:0000313" key="2">
    <source>
        <dbReference type="Proteomes" id="UP000504627"/>
    </source>
</evidence>
<reference evidence="3" key="1">
    <citation type="submission" date="2025-08" db="UniProtKB">
        <authorList>
            <consortium name="RefSeq"/>
        </authorList>
    </citation>
    <scope>IDENTIFICATION</scope>
    <source>
        <tissue evidence="3">Muscle</tissue>
    </source>
</reference>